<protein>
    <submittedName>
        <fullName evidence="1">Uncharacterized protein</fullName>
    </submittedName>
</protein>
<dbReference type="Proteomes" id="UP001595547">
    <property type="component" value="Unassembled WGS sequence"/>
</dbReference>
<keyword evidence="2" id="KW-1185">Reference proteome</keyword>
<comment type="caution">
    <text evidence="1">The sequence shown here is derived from an EMBL/GenBank/DDBJ whole genome shotgun (WGS) entry which is preliminary data.</text>
</comment>
<reference evidence="2" key="1">
    <citation type="journal article" date="2019" name="Int. J. Syst. Evol. Microbiol.">
        <title>The Global Catalogue of Microorganisms (GCM) 10K type strain sequencing project: providing services to taxonomists for standard genome sequencing and annotation.</title>
        <authorList>
            <consortium name="The Broad Institute Genomics Platform"/>
            <consortium name="The Broad Institute Genome Sequencing Center for Infectious Disease"/>
            <person name="Wu L."/>
            <person name="Ma J."/>
        </authorList>
    </citation>
    <scope>NUCLEOTIDE SEQUENCE [LARGE SCALE GENOMIC DNA]</scope>
    <source>
        <strain evidence="2">KCTC 52039</strain>
    </source>
</reference>
<dbReference type="Gene3D" id="3.40.5.80">
    <property type="match status" value="1"/>
</dbReference>
<dbReference type="SUPFAM" id="SSF160059">
    <property type="entry name" value="PriA/YqbF domain"/>
    <property type="match status" value="1"/>
</dbReference>
<evidence type="ECO:0000313" key="1">
    <source>
        <dbReference type="EMBL" id="MFC3179456.1"/>
    </source>
</evidence>
<accession>A0ABV7IVQ4</accession>
<name>A0ABV7IVQ4_9RHOB</name>
<organism evidence="1 2">
    <name type="scientific">Cypionkella sinensis</name>
    <dbReference type="NCBI Taxonomy" id="1756043"/>
    <lineage>
        <taxon>Bacteria</taxon>
        <taxon>Pseudomonadati</taxon>
        <taxon>Pseudomonadota</taxon>
        <taxon>Alphaproteobacteria</taxon>
        <taxon>Rhodobacterales</taxon>
        <taxon>Paracoccaceae</taxon>
        <taxon>Cypionkella</taxon>
    </lineage>
</organism>
<sequence length="52" mass="5752">MIVKGPAKGRWRIGRHFTTEPTSIQAHELTEAQWLALSGDPELLVSVVDPPD</sequence>
<gene>
    <name evidence="1" type="ORF">ACFOGH_00495</name>
</gene>
<dbReference type="EMBL" id="JBHRTO010000001">
    <property type="protein sequence ID" value="MFC3179456.1"/>
    <property type="molecule type" value="Genomic_DNA"/>
</dbReference>
<evidence type="ECO:0000313" key="2">
    <source>
        <dbReference type="Proteomes" id="UP001595547"/>
    </source>
</evidence>
<proteinExistence type="predicted"/>
<dbReference type="RefSeq" id="WP_380071103.1">
    <property type="nucleotide sequence ID" value="NZ_JBHRTO010000001.1"/>
</dbReference>